<protein>
    <submittedName>
        <fullName evidence="1">Uncharacterized protein</fullName>
    </submittedName>
</protein>
<dbReference type="Proteomes" id="UP000062519">
    <property type="component" value="Chromosome 1"/>
</dbReference>
<proteinExistence type="predicted"/>
<sequence>MPEIELVFRQMFNPVGNIIFKATARRRQTSILLFEKLSIRRKFRQDLVHQISARLFVQLHVTERRRDIIVESFIL</sequence>
<dbReference type="KEGG" id="buu:WS70_08715"/>
<keyword evidence="2" id="KW-1185">Reference proteome</keyword>
<name>A0A1B4FE10_9BURK</name>
<gene>
    <name evidence="1" type="ORF">WS70_08715</name>
</gene>
<evidence type="ECO:0000313" key="2">
    <source>
        <dbReference type="Proteomes" id="UP000062519"/>
    </source>
</evidence>
<accession>A0A1B4FE10</accession>
<evidence type="ECO:0000313" key="1">
    <source>
        <dbReference type="EMBL" id="AOJ01901.1"/>
    </source>
</evidence>
<dbReference type="AlphaFoldDB" id="A0A1B4FE10"/>
<organism evidence="1 2">
    <name type="scientific">Burkholderia mayonis</name>
    <dbReference type="NCBI Taxonomy" id="1385591"/>
    <lineage>
        <taxon>Bacteria</taxon>
        <taxon>Pseudomonadati</taxon>
        <taxon>Pseudomonadota</taxon>
        <taxon>Betaproteobacteria</taxon>
        <taxon>Burkholderiales</taxon>
        <taxon>Burkholderiaceae</taxon>
        <taxon>Burkholderia</taxon>
        <taxon>pseudomallei group</taxon>
    </lineage>
</organism>
<dbReference type="EMBL" id="CP013386">
    <property type="protein sequence ID" value="AOJ01901.1"/>
    <property type="molecule type" value="Genomic_DNA"/>
</dbReference>
<reference evidence="1 2" key="1">
    <citation type="submission" date="2015-12" db="EMBL/GenBank/DDBJ databases">
        <title>Diversity of Burkholderia near neighbor genomes.</title>
        <authorList>
            <person name="Sahl J."/>
            <person name="Wagner D."/>
            <person name="Keim P."/>
        </authorList>
    </citation>
    <scope>NUCLEOTIDE SEQUENCE [LARGE SCALE GENOMIC DNA]</scope>
    <source>
        <strain evidence="1 2">BDU6</strain>
    </source>
</reference>